<evidence type="ECO:0000256" key="11">
    <source>
        <dbReference type="ARBA" id="ARBA00023204"/>
    </source>
</evidence>
<dbReference type="PIRSF" id="PIRSF001604">
    <property type="entry name" value="LigA"/>
    <property type="match status" value="1"/>
</dbReference>
<feature type="binding site" evidence="14">
    <location>
        <position position="420"/>
    </location>
    <ligand>
        <name>Zn(2+)</name>
        <dbReference type="ChEBI" id="CHEBI:29105"/>
    </ligand>
</feature>
<comment type="cofactor">
    <cofactor evidence="14">
        <name>Mg(2+)</name>
        <dbReference type="ChEBI" id="CHEBI:18420"/>
    </cofactor>
    <cofactor evidence="14">
        <name>Mn(2+)</name>
        <dbReference type="ChEBI" id="CHEBI:29035"/>
    </cofactor>
</comment>
<keyword evidence="11 14" id="KW-0234">DNA repair</keyword>
<reference evidence="17 18" key="1">
    <citation type="journal article" date="2011" name="Stand. Genomic Sci.">
        <title>Genome sequence of the moderately thermophilic halophile Flexistipes sinusarabici strain (MAS10).</title>
        <authorList>
            <person name="Lapidus A."/>
            <person name="Chertkov O."/>
            <person name="Nolan M."/>
            <person name="Lucas S."/>
            <person name="Hammon N."/>
            <person name="Deshpande S."/>
            <person name="Cheng J.F."/>
            <person name="Tapia R."/>
            <person name="Han C."/>
            <person name="Goodwin L."/>
            <person name="Pitluck S."/>
            <person name="Liolios K."/>
            <person name="Pagani I."/>
            <person name="Ivanova N."/>
            <person name="Huntemann M."/>
            <person name="Mavromatis K."/>
            <person name="Mikhailova N."/>
            <person name="Pati A."/>
            <person name="Chen A."/>
            <person name="Palaniappan K."/>
            <person name="Land M."/>
            <person name="Hauser L."/>
            <person name="Brambilla E.M."/>
            <person name="Rohde M."/>
            <person name="Abt B."/>
            <person name="Spring S."/>
            <person name="Goker M."/>
            <person name="Bristow J."/>
            <person name="Eisen J.A."/>
            <person name="Markowitz V."/>
            <person name="Hugenholtz P."/>
            <person name="Kyrpides N.C."/>
            <person name="Klenk H.P."/>
            <person name="Woyke T."/>
        </authorList>
    </citation>
    <scope>NUCLEOTIDE SEQUENCE [LARGE SCALE GENOMIC DNA]</scope>
    <source>
        <strain evidence="18">DSM 4947 / MAS 10</strain>
    </source>
</reference>
<dbReference type="HAMAP" id="MF_01588">
    <property type="entry name" value="DNA_ligase_A"/>
    <property type="match status" value="1"/>
</dbReference>
<feature type="active site" description="N6-AMP-lysine intermediate" evidence="14">
    <location>
        <position position="115"/>
    </location>
</feature>
<accession>F8E8I3</accession>
<dbReference type="Gene3D" id="3.40.50.10190">
    <property type="entry name" value="BRCT domain"/>
    <property type="match status" value="1"/>
</dbReference>
<dbReference type="InterPro" id="IPR036420">
    <property type="entry name" value="BRCT_dom_sf"/>
</dbReference>
<feature type="binding site" evidence="14">
    <location>
        <begin position="34"/>
        <end position="38"/>
    </location>
    <ligand>
        <name>NAD(+)</name>
        <dbReference type="ChEBI" id="CHEBI:57540"/>
    </ligand>
</feature>
<keyword evidence="7 14" id="KW-0227">DNA damage</keyword>
<keyword evidence="14" id="KW-0464">Manganese</keyword>
<reference evidence="18" key="2">
    <citation type="submission" date="2011-06" db="EMBL/GenBank/DDBJ databases">
        <title>The complete genome of Flexistipes sinusarabici DSM 4947.</title>
        <authorList>
            <person name="Lucas S."/>
            <person name="Han J."/>
            <person name="Lapidus A."/>
            <person name="Bruce D."/>
            <person name="Goodwin L."/>
            <person name="Pitluck S."/>
            <person name="Peters L."/>
            <person name="Kyrpides N."/>
            <person name="Mavromatis K."/>
            <person name="Ivanova N."/>
            <person name="Mikhailova N."/>
            <person name="Chertkov O."/>
            <person name="Detter J.C."/>
            <person name="Tapia R."/>
            <person name="Han C."/>
            <person name="Land M."/>
            <person name="Hauser L."/>
            <person name="Markowitz V."/>
            <person name="Cheng J.-F."/>
            <person name="Hugenholtz P."/>
            <person name="Woyke T."/>
            <person name="Wu D."/>
            <person name="Spring S."/>
            <person name="Schroeder M."/>
            <person name="Brambilla E."/>
            <person name="Klenk H.-P."/>
            <person name="Eisen J.A."/>
        </authorList>
    </citation>
    <scope>NUCLEOTIDE SEQUENCE [LARGE SCALE GENOMIC DNA]</scope>
    <source>
        <strain evidence="18">DSM 4947 / MAS 10</strain>
    </source>
</reference>
<dbReference type="GO" id="GO:0006260">
    <property type="term" value="P:DNA replication"/>
    <property type="evidence" value="ECO:0007669"/>
    <property type="project" value="UniProtKB-KW"/>
</dbReference>
<dbReference type="EMBL" id="CP002858">
    <property type="protein sequence ID" value="AEI14032.1"/>
    <property type="molecule type" value="Genomic_DNA"/>
</dbReference>
<evidence type="ECO:0000256" key="9">
    <source>
        <dbReference type="ARBA" id="ARBA00022842"/>
    </source>
</evidence>
<dbReference type="InterPro" id="IPR001679">
    <property type="entry name" value="DNA_ligase"/>
</dbReference>
<dbReference type="NCBIfam" id="NF005932">
    <property type="entry name" value="PRK07956.1"/>
    <property type="match status" value="1"/>
</dbReference>
<dbReference type="GO" id="GO:0046872">
    <property type="term" value="F:metal ion binding"/>
    <property type="evidence" value="ECO:0007669"/>
    <property type="project" value="UniProtKB-KW"/>
</dbReference>
<dbReference type="InterPro" id="IPR018239">
    <property type="entry name" value="DNA_ligase_AS"/>
</dbReference>
<dbReference type="InterPro" id="IPR010994">
    <property type="entry name" value="RuvA_2-like"/>
</dbReference>
<dbReference type="RefSeq" id="WP_013885543.1">
    <property type="nucleotide sequence ID" value="NC_015672.1"/>
</dbReference>
<feature type="binding site" evidence="14">
    <location>
        <position position="136"/>
    </location>
    <ligand>
        <name>NAD(+)</name>
        <dbReference type="ChEBI" id="CHEBI:57540"/>
    </ligand>
</feature>
<feature type="binding site" evidence="14">
    <location>
        <position position="284"/>
    </location>
    <ligand>
        <name>NAD(+)</name>
        <dbReference type="ChEBI" id="CHEBI:57540"/>
    </ligand>
</feature>
<dbReference type="Gene3D" id="6.20.10.30">
    <property type="match status" value="1"/>
</dbReference>
<evidence type="ECO:0000256" key="3">
    <source>
        <dbReference type="ARBA" id="ARBA00013308"/>
    </source>
</evidence>
<dbReference type="SMART" id="SM00278">
    <property type="entry name" value="HhH1"/>
    <property type="match status" value="3"/>
</dbReference>
<dbReference type="NCBIfam" id="TIGR00575">
    <property type="entry name" value="dnlj"/>
    <property type="match status" value="1"/>
</dbReference>
<dbReference type="PANTHER" id="PTHR23389:SF9">
    <property type="entry name" value="DNA LIGASE"/>
    <property type="match status" value="1"/>
</dbReference>
<proteinExistence type="inferred from homology"/>
<keyword evidence="10 14" id="KW-0520">NAD</keyword>
<evidence type="ECO:0000256" key="15">
    <source>
        <dbReference type="RuleBase" id="RU000618"/>
    </source>
</evidence>
<organism evidence="17 18">
    <name type="scientific">Flexistipes sinusarabici (strain ATCC 49648 / DSM 4947 / MAS 10)</name>
    <dbReference type="NCBI Taxonomy" id="717231"/>
    <lineage>
        <taxon>Bacteria</taxon>
        <taxon>Pseudomonadati</taxon>
        <taxon>Deferribacterota</taxon>
        <taxon>Deferribacteres</taxon>
        <taxon>Deferribacterales</taxon>
        <taxon>Flexistipitaceae</taxon>
        <taxon>Flexistipes</taxon>
    </lineage>
</organism>
<dbReference type="GO" id="GO:0003677">
    <property type="term" value="F:DNA binding"/>
    <property type="evidence" value="ECO:0007669"/>
    <property type="project" value="InterPro"/>
</dbReference>
<dbReference type="InterPro" id="IPR001357">
    <property type="entry name" value="BRCT_dom"/>
</dbReference>
<dbReference type="GO" id="GO:0006281">
    <property type="term" value="P:DNA repair"/>
    <property type="evidence" value="ECO:0007669"/>
    <property type="project" value="UniProtKB-KW"/>
</dbReference>
<dbReference type="EC" id="6.5.1.2" evidence="2 14"/>
<keyword evidence="6 14" id="KW-0479">Metal-binding</keyword>
<dbReference type="InterPro" id="IPR013839">
    <property type="entry name" value="DNAligase_adenylation"/>
</dbReference>
<evidence type="ECO:0000256" key="7">
    <source>
        <dbReference type="ARBA" id="ARBA00022763"/>
    </source>
</evidence>
<dbReference type="InterPro" id="IPR003583">
    <property type="entry name" value="Hlx-hairpin-Hlx_DNA-bd_motif"/>
</dbReference>
<dbReference type="SMART" id="SM00532">
    <property type="entry name" value="LIGANc"/>
    <property type="match status" value="1"/>
</dbReference>
<evidence type="ECO:0000313" key="17">
    <source>
        <dbReference type="EMBL" id="AEI14032.1"/>
    </source>
</evidence>
<dbReference type="KEGG" id="fsi:Flexsi_0342"/>
<dbReference type="Pfam" id="PF01653">
    <property type="entry name" value="DNA_ligase_aden"/>
    <property type="match status" value="1"/>
</dbReference>
<dbReference type="CDD" id="cd17748">
    <property type="entry name" value="BRCT_DNA_ligase_like"/>
    <property type="match status" value="1"/>
</dbReference>
<dbReference type="InterPro" id="IPR041663">
    <property type="entry name" value="DisA/LigA_HHH"/>
</dbReference>
<dbReference type="Gene3D" id="3.30.470.30">
    <property type="entry name" value="DNA ligase/mRNA capping enzyme"/>
    <property type="match status" value="1"/>
</dbReference>
<feature type="binding site" evidence="14">
    <location>
        <begin position="83"/>
        <end position="84"/>
    </location>
    <ligand>
        <name>NAD(+)</name>
        <dbReference type="ChEBI" id="CHEBI:57540"/>
    </ligand>
</feature>
<evidence type="ECO:0000313" key="18">
    <source>
        <dbReference type="Proteomes" id="UP000006621"/>
    </source>
</evidence>
<keyword evidence="18" id="KW-1185">Reference proteome</keyword>
<dbReference type="FunFam" id="2.40.50.140:FF:000012">
    <property type="entry name" value="DNA ligase"/>
    <property type="match status" value="1"/>
</dbReference>
<evidence type="ECO:0000256" key="4">
    <source>
        <dbReference type="ARBA" id="ARBA00022598"/>
    </source>
</evidence>
<dbReference type="OrthoDB" id="9759736at2"/>
<keyword evidence="9 14" id="KW-0460">Magnesium</keyword>
<dbReference type="eggNOG" id="COG0272">
    <property type="taxonomic scope" value="Bacteria"/>
</dbReference>
<protein>
    <recommendedName>
        <fullName evidence="3 14">DNA ligase</fullName>
        <ecNumber evidence="2 14">6.5.1.2</ecNumber>
    </recommendedName>
    <alternativeName>
        <fullName evidence="14">Polydeoxyribonucleotide synthase [NAD(+)]</fullName>
    </alternativeName>
</protein>
<dbReference type="PROSITE" id="PS50172">
    <property type="entry name" value="BRCT"/>
    <property type="match status" value="1"/>
</dbReference>
<evidence type="ECO:0000256" key="2">
    <source>
        <dbReference type="ARBA" id="ARBA00012722"/>
    </source>
</evidence>
<feature type="binding site" evidence="14">
    <location>
        <position position="405"/>
    </location>
    <ligand>
        <name>Zn(2+)</name>
        <dbReference type="ChEBI" id="CHEBI:29105"/>
    </ligand>
</feature>
<dbReference type="Pfam" id="PF03119">
    <property type="entry name" value="DNA_ligase_ZBD"/>
    <property type="match status" value="1"/>
</dbReference>
<dbReference type="PANTHER" id="PTHR23389">
    <property type="entry name" value="CHROMOSOME TRANSMISSION FIDELITY FACTOR 18"/>
    <property type="match status" value="1"/>
</dbReference>
<dbReference type="SUPFAM" id="SSF47781">
    <property type="entry name" value="RuvA domain 2-like"/>
    <property type="match status" value="1"/>
</dbReference>
<sequence>MSEIKTYEEYIQLVEEIIEHDKRYYVFNNPVISDYEYDQLYKKLEKTEKEHPDWIVDYSPTQRVGHKVESGLAVKSHEVRMLSLDNTYSKSELENFITRMQKDSSRSFTFVLEPKVDGAAVSLTYEKGMLTEAVTRGDGYQGEDVLHNIKTVKTLPLYIEHKDKIVVRGEVFLSKDNFDKINKRREKDGMPLFANPRNAAAGTMKLLNPEIASERSLDIYIYALDVGRVNAEHYKDLQFLKTIGIKVNPMIEHVSSQDEIFEYINLIEKKRQKLDYEIDGVVIKVNEYNVREELGSTNKSPRWAVAYKYPAEHARTKLLRVSFQVGRTGIVTPVGIFEPVKVAGSTVSRATLHNEDEIKRLGIKIGDNVFIEKSGDVIPKVTSVIKDERKGDEKDIKFPDTCPVCGSAVLKDEVDVYYKCANPDCPARLKASIVHFAGRNAMDIKGLGEKIVDRFVDLGLLDSIADIYDLKSEDLQELEGFGAKSAENLIKAIAKSKSKPFSKVLFGLGLPNVGVRTAEILAEKFGDMDTMMKAERKDFEEIEDIGPVIADGLFRALRNAKITHLVEKLRKAGLNFTYRRVRESDLLKGNTFLITGSLSRPRKQFEELIKKNGGRVLSGVSSNLDYLICGESPGSKLDKAKELDINIIDEKEFMSMLGE</sequence>
<dbReference type="InterPro" id="IPR004149">
    <property type="entry name" value="Znf_DNAligase_C4"/>
</dbReference>
<dbReference type="HOGENOM" id="CLU_007764_2_1_0"/>
<dbReference type="Pfam" id="PF14520">
    <property type="entry name" value="HHH_5"/>
    <property type="match status" value="1"/>
</dbReference>
<dbReference type="Proteomes" id="UP000006621">
    <property type="component" value="Chromosome"/>
</dbReference>
<evidence type="ECO:0000259" key="16">
    <source>
        <dbReference type="PROSITE" id="PS50172"/>
    </source>
</evidence>
<keyword evidence="8 14" id="KW-0862">Zinc</keyword>
<dbReference type="GO" id="GO:0003911">
    <property type="term" value="F:DNA ligase (NAD+) activity"/>
    <property type="evidence" value="ECO:0007669"/>
    <property type="project" value="UniProtKB-UniRule"/>
</dbReference>
<evidence type="ECO:0000256" key="13">
    <source>
        <dbReference type="ARBA" id="ARBA00060881"/>
    </source>
</evidence>
<dbReference type="InterPro" id="IPR033136">
    <property type="entry name" value="DNA_ligase_CS"/>
</dbReference>
<keyword evidence="4 14" id="KW-0436">Ligase</keyword>
<feature type="binding site" evidence="14">
    <location>
        <position position="402"/>
    </location>
    <ligand>
        <name>Zn(2+)</name>
        <dbReference type="ChEBI" id="CHEBI:29105"/>
    </ligand>
</feature>
<dbReference type="Gene3D" id="2.40.50.140">
    <property type="entry name" value="Nucleic acid-binding proteins"/>
    <property type="match status" value="1"/>
</dbReference>
<dbReference type="Pfam" id="PF12826">
    <property type="entry name" value="HHH_2"/>
    <property type="match status" value="1"/>
</dbReference>
<evidence type="ECO:0000256" key="14">
    <source>
        <dbReference type="HAMAP-Rule" id="MF_01588"/>
    </source>
</evidence>
<keyword evidence="5 14" id="KW-0235">DNA replication</keyword>
<comment type="catalytic activity">
    <reaction evidence="12 14 15">
        <text>NAD(+) + (deoxyribonucleotide)n-3'-hydroxyl + 5'-phospho-(deoxyribonucleotide)m = (deoxyribonucleotide)n+m + AMP + beta-nicotinamide D-nucleotide.</text>
        <dbReference type="EC" id="6.5.1.2"/>
    </reaction>
</comment>
<evidence type="ECO:0000256" key="12">
    <source>
        <dbReference type="ARBA" id="ARBA00034005"/>
    </source>
</evidence>
<feature type="binding site" evidence="14">
    <location>
        <position position="170"/>
    </location>
    <ligand>
        <name>NAD(+)</name>
        <dbReference type="ChEBI" id="CHEBI:57540"/>
    </ligand>
</feature>
<evidence type="ECO:0000256" key="8">
    <source>
        <dbReference type="ARBA" id="ARBA00022833"/>
    </source>
</evidence>
<dbReference type="Gene3D" id="1.10.287.610">
    <property type="entry name" value="Helix hairpin bin"/>
    <property type="match status" value="1"/>
</dbReference>
<dbReference type="SUPFAM" id="SSF50249">
    <property type="entry name" value="Nucleic acid-binding proteins"/>
    <property type="match status" value="1"/>
</dbReference>
<dbReference type="AlphaFoldDB" id="F8E8I3"/>
<gene>
    <name evidence="14" type="primary">ligA</name>
    <name evidence="17" type="ordered locus">Flexsi_0342</name>
</gene>
<dbReference type="PROSITE" id="PS01056">
    <property type="entry name" value="DNA_LIGASE_N2"/>
    <property type="match status" value="1"/>
</dbReference>
<comment type="similarity">
    <text evidence="13 14">Belongs to the NAD-dependent DNA ligase family. LigA subfamily.</text>
</comment>
<name>F8E8I3_FLESM</name>
<dbReference type="GO" id="GO:0005829">
    <property type="term" value="C:cytosol"/>
    <property type="evidence" value="ECO:0007669"/>
    <property type="project" value="TreeGrafter"/>
</dbReference>
<comment type="function">
    <text evidence="1 14">DNA ligase that catalyzes the formation of phosphodiester linkages between 5'-phosphoryl and 3'-hydroxyl groups in double-stranded DNA using NAD as a coenzyme and as the energy source for the reaction. It is essential for DNA replication and repair of damaged DNA.</text>
</comment>
<evidence type="ECO:0000256" key="6">
    <source>
        <dbReference type="ARBA" id="ARBA00022723"/>
    </source>
</evidence>
<dbReference type="InterPro" id="IPR004150">
    <property type="entry name" value="NAD_DNA_ligase_OB"/>
</dbReference>
<dbReference type="Gene3D" id="1.10.150.20">
    <property type="entry name" value="5' to 3' exonuclease, C-terminal subdomain"/>
    <property type="match status" value="2"/>
</dbReference>
<feature type="binding site" evidence="14">
    <location>
        <position position="113"/>
    </location>
    <ligand>
        <name>NAD(+)</name>
        <dbReference type="ChEBI" id="CHEBI:57540"/>
    </ligand>
</feature>
<dbReference type="InterPro" id="IPR013840">
    <property type="entry name" value="DNAligase_N"/>
</dbReference>
<dbReference type="SMART" id="SM00292">
    <property type="entry name" value="BRCT"/>
    <property type="match status" value="1"/>
</dbReference>
<dbReference type="FunFam" id="1.10.150.20:FF:000007">
    <property type="entry name" value="DNA ligase"/>
    <property type="match status" value="1"/>
</dbReference>
<evidence type="ECO:0000256" key="5">
    <source>
        <dbReference type="ARBA" id="ARBA00022705"/>
    </source>
</evidence>
<feature type="domain" description="BRCT" evidence="16">
    <location>
        <begin position="582"/>
        <end position="659"/>
    </location>
</feature>
<dbReference type="Pfam" id="PF03120">
    <property type="entry name" value="OB_DNA_ligase"/>
    <property type="match status" value="1"/>
</dbReference>
<dbReference type="CDD" id="cd00114">
    <property type="entry name" value="LIGANc"/>
    <property type="match status" value="1"/>
</dbReference>
<feature type="binding site" evidence="14">
    <location>
        <position position="425"/>
    </location>
    <ligand>
        <name>Zn(2+)</name>
        <dbReference type="ChEBI" id="CHEBI:29105"/>
    </ligand>
</feature>
<dbReference type="PROSITE" id="PS01055">
    <property type="entry name" value="DNA_LIGASE_N1"/>
    <property type="match status" value="1"/>
</dbReference>
<dbReference type="SUPFAM" id="SSF56091">
    <property type="entry name" value="DNA ligase/mRNA capping enzyme, catalytic domain"/>
    <property type="match status" value="1"/>
</dbReference>
<feature type="binding site" evidence="14">
    <location>
        <position position="308"/>
    </location>
    <ligand>
        <name>NAD(+)</name>
        <dbReference type="ChEBI" id="CHEBI:57540"/>
    </ligand>
</feature>
<dbReference type="STRING" id="717231.Flexsi_0342"/>
<dbReference type="Pfam" id="PF00533">
    <property type="entry name" value="BRCT"/>
    <property type="match status" value="1"/>
</dbReference>
<dbReference type="InterPro" id="IPR012340">
    <property type="entry name" value="NA-bd_OB-fold"/>
</dbReference>
<dbReference type="SUPFAM" id="SSF52113">
    <property type="entry name" value="BRCT domain"/>
    <property type="match status" value="1"/>
</dbReference>
<evidence type="ECO:0000256" key="1">
    <source>
        <dbReference type="ARBA" id="ARBA00004067"/>
    </source>
</evidence>
<evidence type="ECO:0000256" key="10">
    <source>
        <dbReference type="ARBA" id="ARBA00023027"/>
    </source>
</evidence>